<name>A0ABX8R416_9ACTN</name>
<dbReference type="RefSeq" id="WP_231332026.1">
    <property type="nucleotide sequence ID" value="NZ_CP059572.1"/>
</dbReference>
<feature type="transmembrane region" description="Helical" evidence="1">
    <location>
        <begin position="75"/>
        <end position="99"/>
    </location>
</feature>
<reference evidence="2" key="1">
    <citation type="submission" date="2020-07" db="EMBL/GenBank/DDBJ databases">
        <authorList>
            <person name="Tarantini F.S."/>
            <person name="Hong K.W."/>
            <person name="Chan K.G."/>
        </authorList>
    </citation>
    <scope>NUCLEOTIDE SEQUENCE</scope>
    <source>
        <strain evidence="2">32-07</strain>
    </source>
</reference>
<dbReference type="Proteomes" id="UP001049518">
    <property type="component" value="Chromosome"/>
</dbReference>
<feature type="transmembrane region" description="Helical" evidence="1">
    <location>
        <begin position="111"/>
        <end position="128"/>
    </location>
</feature>
<protein>
    <submittedName>
        <fullName evidence="2">Uncharacterized protein</fullName>
    </submittedName>
</protein>
<evidence type="ECO:0000256" key="1">
    <source>
        <dbReference type="SAM" id="Phobius"/>
    </source>
</evidence>
<sequence length="153" mass="17103">MTDGLSPDPRYAEWRKLPPAKQAQAWEKIRPGTFEEIWAEALKEGKHRRYIEVQAERHRMTQERAASQHMRRVSWFAHGAQTVRIIFAFCSLIITAYAAQKFIRADASQGVMVYAIGGGTTVALFLGLRPAALTFLGKGHVKGIEDSNTGDST</sequence>
<gene>
    <name evidence="2" type="ORF">AGRA3207_007382</name>
</gene>
<evidence type="ECO:0000313" key="2">
    <source>
        <dbReference type="EMBL" id="QXJ25825.1"/>
    </source>
</evidence>
<keyword evidence="1" id="KW-0812">Transmembrane</keyword>
<dbReference type="EMBL" id="CP059572">
    <property type="protein sequence ID" value="QXJ25825.1"/>
    <property type="molecule type" value="Genomic_DNA"/>
</dbReference>
<proteinExistence type="predicted"/>
<organism evidence="2 3">
    <name type="scientific">Actinomadura graeca</name>
    <dbReference type="NCBI Taxonomy" id="2750812"/>
    <lineage>
        <taxon>Bacteria</taxon>
        <taxon>Bacillati</taxon>
        <taxon>Actinomycetota</taxon>
        <taxon>Actinomycetes</taxon>
        <taxon>Streptosporangiales</taxon>
        <taxon>Thermomonosporaceae</taxon>
        <taxon>Actinomadura</taxon>
    </lineage>
</organism>
<accession>A0ABX8R416</accession>
<evidence type="ECO:0000313" key="3">
    <source>
        <dbReference type="Proteomes" id="UP001049518"/>
    </source>
</evidence>
<keyword evidence="1" id="KW-0472">Membrane</keyword>
<keyword evidence="3" id="KW-1185">Reference proteome</keyword>
<keyword evidence="1" id="KW-1133">Transmembrane helix</keyword>